<dbReference type="AlphaFoldDB" id="A0A4Y3WVE9"/>
<keyword evidence="2" id="KW-1133">Transmembrane helix</keyword>
<keyword evidence="2" id="KW-0812">Transmembrane</keyword>
<evidence type="ECO:0000313" key="3">
    <source>
        <dbReference type="EMBL" id="GEC22548.1"/>
    </source>
</evidence>
<dbReference type="Proteomes" id="UP000320338">
    <property type="component" value="Unassembled WGS sequence"/>
</dbReference>
<accession>A0A4Y3WVE9</accession>
<feature type="transmembrane region" description="Helical" evidence="2">
    <location>
        <begin position="18"/>
        <end position="40"/>
    </location>
</feature>
<reference evidence="3 4" key="1">
    <citation type="submission" date="2019-06" db="EMBL/GenBank/DDBJ databases">
        <title>Whole genome shotgun sequence of Pseudonocardia hydrocarbonoxydans NBRC 14498.</title>
        <authorList>
            <person name="Hosoyama A."/>
            <person name="Uohara A."/>
            <person name="Ohji S."/>
            <person name="Ichikawa N."/>
        </authorList>
    </citation>
    <scope>NUCLEOTIDE SEQUENCE [LARGE SCALE GENOMIC DNA]</scope>
    <source>
        <strain evidence="3 4">NBRC 14498</strain>
    </source>
</reference>
<dbReference type="EMBL" id="BJNG01000048">
    <property type="protein sequence ID" value="GEC22548.1"/>
    <property type="molecule type" value="Genomic_DNA"/>
</dbReference>
<feature type="region of interest" description="Disordered" evidence="1">
    <location>
        <begin position="43"/>
        <end position="102"/>
    </location>
</feature>
<keyword evidence="4" id="KW-1185">Reference proteome</keyword>
<dbReference type="RefSeq" id="WP_141282148.1">
    <property type="nucleotide sequence ID" value="NZ_BAAARZ010000064.1"/>
</dbReference>
<name>A0A4Y3WVE9_9PSEU</name>
<sequence length="257" mass="26779">MWEPVGPLPASVYWRRRFVAILSAVAVIVATVWAGAALLAPSAPTPTAQPGRAAMTAPQQADPSPAPGTGPPDAAGTAEETTAGGESSSEPSPEPSATTSEVVLPDDTPRAAVPVPPSVPVPPTGPVPCTNEMISVGAEIDQPEHRVGERPTLRLVVVNISEQPCVRDLDGARQEIVVWSGDGVDRLWSSNDCVNPTTVDLRTLIPGQPVAFAVRWAGRTSTPGCAEERTEVPAGAYRVLTRVDDVISGPAPFLRNP</sequence>
<evidence type="ECO:0000256" key="2">
    <source>
        <dbReference type="SAM" id="Phobius"/>
    </source>
</evidence>
<organism evidence="3 4">
    <name type="scientific">Pseudonocardia hydrocarbonoxydans</name>
    <dbReference type="NCBI Taxonomy" id="76726"/>
    <lineage>
        <taxon>Bacteria</taxon>
        <taxon>Bacillati</taxon>
        <taxon>Actinomycetota</taxon>
        <taxon>Actinomycetes</taxon>
        <taxon>Pseudonocardiales</taxon>
        <taxon>Pseudonocardiaceae</taxon>
        <taxon>Pseudonocardia</taxon>
    </lineage>
</organism>
<comment type="caution">
    <text evidence="3">The sequence shown here is derived from an EMBL/GenBank/DDBJ whole genome shotgun (WGS) entry which is preliminary data.</text>
</comment>
<dbReference type="OrthoDB" id="5189092at2"/>
<evidence type="ECO:0000256" key="1">
    <source>
        <dbReference type="SAM" id="MobiDB-lite"/>
    </source>
</evidence>
<evidence type="ECO:0008006" key="5">
    <source>
        <dbReference type="Google" id="ProtNLM"/>
    </source>
</evidence>
<evidence type="ECO:0000313" key="4">
    <source>
        <dbReference type="Proteomes" id="UP000320338"/>
    </source>
</evidence>
<proteinExistence type="predicted"/>
<protein>
    <recommendedName>
        <fullName evidence="5">MucR family transcriptional regulator</fullName>
    </recommendedName>
</protein>
<feature type="compositionally biased region" description="Low complexity" evidence="1">
    <location>
        <begin position="71"/>
        <end position="101"/>
    </location>
</feature>
<gene>
    <name evidence="3" type="ORF">PHY01_48310</name>
</gene>
<keyword evidence="2" id="KW-0472">Membrane</keyword>